<dbReference type="InterPro" id="IPR043130">
    <property type="entry name" value="CDP-OH_PTrfase_TM_dom"/>
</dbReference>
<feature type="transmembrane region" description="Helical" evidence="3">
    <location>
        <begin position="43"/>
        <end position="59"/>
    </location>
</feature>
<keyword evidence="3" id="KW-0812">Transmembrane</keyword>
<evidence type="ECO:0000256" key="1">
    <source>
        <dbReference type="ARBA" id="ARBA00022679"/>
    </source>
</evidence>
<dbReference type="PROSITE" id="PS00379">
    <property type="entry name" value="CDP_ALCOHOL_P_TRANSF"/>
    <property type="match status" value="1"/>
</dbReference>
<reference evidence="5" key="1">
    <citation type="submission" date="2016-11" db="EMBL/GenBank/DDBJ databases">
        <title>Comparative genomic and phenotypic analysis of Granulibacter bethesdensis clinical isolates from patients with chronic granulomatous disease.</title>
        <authorList>
            <person name="Zarember K.A."/>
            <person name="Porcella S.F."/>
            <person name="Chu J."/>
            <person name="Ding L."/>
            <person name="Dahlstrom E."/>
            <person name="Barbian K."/>
            <person name="Martens C."/>
            <person name="Sykora L."/>
            <person name="Kramer S."/>
            <person name="Pettinato A.M."/>
            <person name="Hong H."/>
            <person name="Wald G."/>
            <person name="Berg L.J."/>
            <person name="Rogge L.S."/>
            <person name="Greenberg D.E."/>
            <person name="Falcone E.L."/>
            <person name="Neves J.F."/>
            <person name="Simoes M.J."/>
            <person name="Casal M."/>
            <person name="Rodriguez-Lopez F.C."/>
            <person name="Zelazny A."/>
            <person name="Gallin J.I."/>
            <person name="Holland S.M."/>
        </authorList>
    </citation>
    <scope>NUCLEOTIDE SEQUENCE [LARGE SCALE GENOMIC DNA]</scope>
    <source>
        <strain evidence="5">NIH9.1</strain>
    </source>
</reference>
<accession>A0AAC9K623</accession>
<dbReference type="GO" id="GO:0008654">
    <property type="term" value="P:phospholipid biosynthetic process"/>
    <property type="evidence" value="ECO:0007669"/>
    <property type="project" value="InterPro"/>
</dbReference>
<dbReference type="Proteomes" id="UP000182373">
    <property type="component" value="Chromosome"/>
</dbReference>
<keyword evidence="3" id="KW-1133">Transmembrane helix</keyword>
<gene>
    <name evidence="4" type="ORF">GbCGDNIH9_0238</name>
</gene>
<dbReference type="Gene3D" id="1.20.120.1760">
    <property type="match status" value="1"/>
</dbReference>
<organism evidence="4 5">
    <name type="scientific">Granulibacter bethesdensis</name>
    <dbReference type="NCBI Taxonomy" id="364410"/>
    <lineage>
        <taxon>Bacteria</taxon>
        <taxon>Pseudomonadati</taxon>
        <taxon>Pseudomonadota</taxon>
        <taxon>Alphaproteobacteria</taxon>
        <taxon>Acetobacterales</taxon>
        <taxon>Acetobacteraceae</taxon>
        <taxon>Granulibacter</taxon>
    </lineage>
</organism>
<protein>
    <submittedName>
        <fullName evidence="4">Phosphatidylglycerophosphate synthase</fullName>
    </submittedName>
</protein>
<dbReference type="AlphaFoldDB" id="A0AAC9K623"/>
<dbReference type="InterPro" id="IPR000462">
    <property type="entry name" value="CDP-OH_P_trans"/>
</dbReference>
<dbReference type="GO" id="GO:0016780">
    <property type="term" value="F:phosphotransferase activity, for other substituted phosphate groups"/>
    <property type="evidence" value="ECO:0007669"/>
    <property type="project" value="InterPro"/>
</dbReference>
<dbReference type="InterPro" id="IPR048254">
    <property type="entry name" value="CDP_ALCOHOL_P_TRANSF_CS"/>
</dbReference>
<feature type="transmembrane region" description="Helical" evidence="3">
    <location>
        <begin position="216"/>
        <end position="246"/>
    </location>
</feature>
<feature type="transmembrane region" description="Helical" evidence="3">
    <location>
        <begin position="79"/>
        <end position="100"/>
    </location>
</feature>
<evidence type="ECO:0000313" key="5">
    <source>
        <dbReference type="Proteomes" id="UP000182373"/>
    </source>
</evidence>
<evidence type="ECO:0000313" key="4">
    <source>
        <dbReference type="EMBL" id="APH53461.1"/>
    </source>
</evidence>
<feature type="transmembrane region" description="Helical" evidence="3">
    <location>
        <begin position="21"/>
        <end position="37"/>
    </location>
</feature>
<sequence>MHPLAAKLVPICARLGIHPNAVSLSGMICGVAAGFAYAQYPRLPFIIFGFLLMVAWHVLDGADGQLARLTSKQSELGKLLDGICDYITFIAVYIGLGFSLTPLHGGWIWGLIALAGIAHAVQAASYEAQRQDYEAWGKGLIHKRFTVSASGGGWLYAAYLRLQWMVAGDIVALDRVMADAMMHDPAQSSFLQARYQEIFAAPVRRWGVMSANWRTISLFIFCLIGLPAGYFLMEIIGFSMVCAMLLRAQRRRRAAFVDMIRSASLPA</sequence>
<dbReference type="EMBL" id="CP018191">
    <property type="protein sequence ID" value="APH53461.1"/>
    <property type="molecule type" value="Genomic_DNA"/>
</dbReference>
<keyword evidence="3" id="KW-0472">Membrane</keyword>
<comment type="similarity">
    <text evidence="2">Belongs to the CDP-alcohol phosphatidyltransferase class-I family.</text>
</comment>
<evidence type="ECO:0000256" key="2">
    <source>
        <dbReference type="RuleBase" id="RU003750"/>
    </source>
</evidence>
<keyword evidence="1 2" id="KW-0808">Transferase</keyword>
<proteinExistence type="inferred from homology"/>
<name>A0AAC9K623_9PROT</name>
<dbReference type="Pfam" id="PF01066">
    <property type="entry name" value="CDP-OH_P_transf"/>
    <property type="match status" value="1"/>
</dbReference>
<dbReference type="RefSeq" id="WP_253736068.1">
    <property type="nucleotide sequence ID" value="NZ_CP018191.1"/>
</dbReference>
<evidence type="ECO:0000256" key="3">
    <source>
        <dbReference type="SAM" id="Phobius"/>
    </source>
</evidence>
<dbReference type="GO" id="GO:0016020">
    <property type="term" value="C:membrane"/>
    <property type="evidence" value="ECO:0007669"/>
    <property type="project" value="InterPro"/>
</dbReference>